<accession>A0A4Y9SRZ7</accession>
<dbReference type="OrthoDB" id="8758099at2"/>
<dbReference type="EMBL" id="SPUM01000140">
    <property type="protein sequence ID" value="TFW28267.1"/>
    <property type="molecule type" value="Genomic_DNA"/>
</dbReference>
<reference evidence="1 2" key="1">
    <citation type="submission" date="2019-03" db="EMBL/GenBank/DDBJ databases">
        <title>Draft genome of Massilia hortus sp. nov., a novel bacterial species of the Oxalobacteraceae family.</title>
        <authorList>
            <person name="Peta V."/>
            <person name="Raths R."/>
            <person name="Bucking H."/>
        </authorList>
    </citation>
    <scope>NUCLEOTIDE SEQUENCE [LARGE SCALE GENOMIC DNA]</scope>
    <source>
        <strain evidence="1 2">ONC3</strain>
    </source>
</reference>
<keyword evidence="2" id="KW-1185">Reference proteome</keyword>
<evidence type="ECO:0000313" key="1">
    <source>
        <dbReference type="EMBL" id="TFW28267.1"/>
    </source>
</evidence>
<dbReference type="RefSeq" id="WP_135191751.1">
    <property type="nucleotide sequence ID" value="NZ_SPUM01000140.1"/>
</dbReference>
<dbReference type="AlphaFoldDB" id="A0A4Y9SRZ7"/>
<proteinExistence type="predicted"/>
<sequence length="77" mass="8983">MLRFMPGMDRIELMSGNTKEFKLEGIFNRDVKLERKSTGTFVDNLKQVSQRALQRYPKPAGIDPAWGFDITFRFVIE</sequence>
<dbReference type="Proteomes" id="UP000297258">
    <property type="component" value="Unassembled WGS sequence"/>
</dbReference>
<organism evidence="1 2">
    <name type="scientific">Massilia horti</name>
    <dbReference type="NCBI Taxonomy" id="2562153"/>
    <lineage>
        <taxon>Bacteria</taxon>
        <taxon>Pseudomonadati</taxon>
        <taxon>Pseudomonadota</taxon>
        <taxon>Betaproteobacteria</taxon>
        <taxon>Burkholderiales</taxon>
        <taxon>Oxalobacteraceae</taxon>
        <taxon>Telluria group</taxon>
        <taxon>Massilia</taxon>
    </lineage>
</organism>
<evidence type="ECO:0000313" key="2">
    <source>
        <dbReference type="Proteomes" id="UP000297258"/>
    </source>
</evidence>
<protein>
    <submittedName>
        <fullName evidence="1">Uncharacterized protein</fullName>
    </submittedName>
</protein>
<gene>
    <name evidence="1" type="ORF">E4O92_21700</name>
</gene>
<name>A0A4Y9SRZ7_9BURK</name>
<comment type="caution">
    <text evidence="1">The sequence shown here is derived from an EMBL/GenBank/DDBJ whole genome shotgun (WGS) entry which is preliminary data.</text>
</comment>